<dbReference type="EMBL" id="ADAQ01000013">
    <property type="protein sequence ID" value="EEY70737.1"/>
    <property type="molecule type" value="Genomic_DNA"/>
</dbReference>
<keyword evidence="5" id="KW-1185">Reference proteome</keyword>
<accession>D0IA19</accession>
<gene>
    <name evidence="4" type="ORF">VHA_002594</name>
</gene>
<dbReference type="GO" id="GO:0016747">
    <property type="term" value="F:acyltransferase activity, transferring groups other than amino-acyl groups"/>
    <property type="evidence" value="ECO:0007669"/>
    <property type="project" value="InterPro"/>
</dbReference>
<organism evidence="4 5">
    <name type="scientific">Grimontia hollisae CIP 101886</name>
    <dbReference type="NCBI Taxonomy" id="675812"/>
    <lineage>
        <taxon>Bacteria</taxon>
        <taxon>Pseudomonadati</taxon>
        <taxon>Pseudomonadota</taxon>
        <taxon>Gammaproteobacteria</taxon>
        <taxon>Vibrionales</taxon>
        <taxon>Vibrionaceae</taxon>
        <taxon>Grimontia</taxon>
    </lineage>
</organism>
<proteinExistence type="predicted"/>
<dbReference type="AlphaFoldDB" id="D0IA19"/>
<evidence type="ECO:0000256" key="1">
    <source>
        <dbReference type="ARBA" id="ARBA00022679"/>
    </source>
</evidence>
<comment type="caution">
    <text evidence="4">The sequence shown here is derived from an EMBL/GenBank/DDBJ whole genome shotgun (WGS) entry which is preliminary data.</text>
</comment>
<evidence type="ECO:0000313" key="4">
    <source>
        <dbReference type="EMBL" id="EEY70737.1"/>
    </source>
</evidence>
<dbReference type="Pfam" id="PF13420">
    <property type="entry name" value="Acetyltransf_4"/>
    <property type="match status" value="1"/>
</dbReference>
<keyword evidence="2" id="KW-0012">Acyltransferase</keyword>
<dbReference type="PANTHER" id="PTHR43072">
    <property type="entry name" value="N-ACETYLTRANSFERASE"/>
    <property type="match status" value="1"/>
</dbReference>
<evidence type="ECO:0000256" key="2">
    <source>
        <dbReference type="ARBA" id="ARBA00023315"/>
    </source>
</evidence>
<dbReference type="PANTHER" id="PTHR43072:SF23">
    <property type="entry name" value="UPF0039 PROTEIN C11D3.02C"/>
    <property type="match status" value="1"/>
</dbReference>
<sequence>MLGSTMTIRKAQHADLPAINEIYNHYVTQTCITFDYDPWTLERRQRWLDKLQRSNGYYHVLVKESESGEIVGFAYNSEFREKQAFNVSSEITIYLHPERRAKGLGSELMAALLEEIASSPICRAYSLITLPNTASMKLHEKFGFKQVGLLTDVGYKFGQFHSVAMLEKITS</sequence>
<keyword evidence="1 4" id="KW-0808">Transferase</keyword>
<evidence type="ECO:0000313" key="5">
    <source>
        <dbReference type="Proteomes" id="UP000003604"/>
    </source>
</evidence>
<dbReference type="PROSITE" id="PS51186">
    <property type="entry name" value="GNAT"/>
    <property type="match status" value="1"/>
</dbReference>
<dbReference type="InterPro" id="IPR000182">
    <property type="entry name" value="GNAT_dom"/>
</dbReference>
<evidence type="ECO:0000259" key="3">
    <source>
        <dbReference type="PROSITE" id="PS51186"/>
    </source>
</evidence>
<reference evidence="4 5" key="1">
    <citation type="submission" date="2009-10" db="EMBL/GenBank/DDBJ databases">
        <authorList>
            <consortium name="Los Alamos National Laboratory (LANL)"/>
            <consortium name="National Microbial Pathogen Data Resource (NMPDR)"/>
            <person name="Saunders E.H."/>
            <person name="Munk A.C."/>
            <person name="Tapia R."/>
            <person name="Green L."/>
            <person name="Rogers Y."/>
            <person name="Detter J.C."/>
            <person name="Bruce D."/>
            <person name="Brettin T.S."/>
            <person name="Colwell R.R."/>
            <person name="Huq A."/>
            <person name="Grim C.J."/>
            <person name="Hasan N.A."/>
            <person name="Bartels D."/>
            <person name="Vonstein V."/>
        </authorList>
    </citation>
    <scope>NUCLEOTIDE SEQUENCE [LARGE SCALE GENOMIC DNA]</scope>
    <source>
        <strain evidence="4 5">CIP 101886</strain>
    </source>
</reference>
<dbReference type="CDD" id="cd04301">
    <property type="entry name" value="NAT_SF"/>
    <property type="match status" value="1"/>
</dbReference>
<feature type="domain" description="N-acetyltransferase" evidence="3">
    <location>
        <begin position="6"/>
        <end position="170"/>
    </location>
</feature>
<dbReference type="eggNOG" id="COG1247">
    <property type="taxonomic scope" value="Bacteria"/>
</dbReference>
<dbReference type="Proteomes" id="UP000003604">
    <property type="component" value="Unassembled WGS sequence"/>
</dbReference>
<name>D0IA19_GRIHO</name>
<dbReference type="InterPro" id="IPR016181">
    <property type="entry name" value="Acyl_CoA_acyltransferase"/>
</dbReference>
<protein>
    <submittedName>
        <fullName evidence="4">GCN5-related N-acetyltransferase</fullName>
    </submittedName>
</protein>
<dbReference type="Gene3D" id="3.40.630.30">
    <property type="match status" value="1"/>
</dbReference>
<dbReference type="SUPFAM" id="SSF55729">
    <property type="entry name" value="Acyl-CoA N-acyltransferases (Nat)"/>
    <property type="match status" value="1"/>
</dbReference>